<dbReference type="InParanoid" id="A0A165MCU2"/>
<evidence type="ECO:0000313" key="2">
    <source>
        <dbReference type="Proteomes" id="UP000077266"/>
    </source>
</evidence>
<dbReference type="AlphaFoldDB" id="A0A165MCU2"/>
<dbReference type="SUPFAM" id="SSF50965">
    <property type="entry name" value="Galactose oxidase, central domain"/>
    <property type="match status" value="1"/>
</dbReference>
<dbReference type="InterPro" id="IPR015915">
    <property type="entry name" value="Kelch-typ_b-propeller"/>
</dbReference>
<dbReference type="OrthoDB" id="432528at2759"/>
<organism evidence="1 2">
    <name type="scientific">Exidia glandulosa HHB12029</name>
    <dbReference type="NCBI Taxonomy" id="1314781"/>
    <lineage>
        <taxon>Eukaryota</taxon>
        <taxon>Fungi</taxon>
        <taxon>Dikarya</taxon>
        <taxon>Basidiomycota</taxon>
        <taxon>Agaricomycotina</taxon>
        <taxon>Agaricomycetes</taxon>
        <taxon>Auriculariales</taxon>
        <taxon>Exidiaceae</taxon>
        <taxon>Exidia</taxon>
    </lineage>
</organism>
<protein>
    <recommendedName>
        <fullName evidence="3">MYND-type domain-containing protein</fullName>
    </recommendedName>
</protein>
<dbReference type="InterPro" id="IPR011043">
    <property type="entry name" value="Gal_Oxase/kelch_b-propeller"/>
</dbReference>
<keyword evidence="2" id="KW-1185">Reference proteome</keyword>
<reference evidence="1 2" key="1">
    <citation type="journal article" date="2016" name="Mol. Biol. Evol.">
        <title>Comparative Genomics of Early-Diverging Mushroom-Forming Fungi Provides Insights into the Origins of Lignocellulose Decay Capabilities.</title>
        <authorList>
            <person name="Nagy L.G."/>
            <person name="Riley R."/>
            <person name="Tritt A."/>
            <person name="Adam C."/>
            <person name="Daum C."/>
            <person name="Floudas D."/>
            <person name="Sun H."/>
            <person name="Yadav J.S."/>
            <person name="Pangilinan J."/>
            <person name="Larsson K.H."/>
            <person name="Matsuura K."/>
            <person name="Barry K."/>
            <person name="Labutti K."/>
            <person name="Kuo R."/>
            <person name="Ohm R.A."/>
            <person name="Bhattacharya S.S."/>
            <person name="Shirouzu T."/>
            <person name="Yoshinaga Y."/>
            <person name="Martin F.M."/>
            <person name="Grigoriev I.V."/>
            <person name="Hibbett D.S."/>
        </authorList>
    </citation>
    <scope>NUCLEOTIDE SEQUENCE [LARGE SCALE GENOMIC DNA]</scope>
    <source>
        <strain evidence="1 2">HHB12029</strain>
    </source>
</reference>
<dbReference type="Gene3D" id="2.120.10.80">
    <property type="entry name" value="Kelch-type beta propeller"/>
    <property type="match status" value="1"/>
</dbReference>
<evidence type="ECO:0008006" key="3">
    <source>
        <dbReference type="Google" id="ProtNLM"/>
    </source>
</evidence>
<dbReference type="EMBL" id="KV425912">
    <property type="protein sequence ID" value="KZV99080.1"/>
    <property type="molecule type" value="Genomic_DNA"/>
</dbReference>
<dbReference type="Proteomes" id="UP000077266">
    <property type="component" value="Unassembled WGS sequence"/>
</dbReference>
<gene>
    <name evidence="1" type="ORF">EXIGLDRAFT_606252</name>
</gene>
<proteinExistence type="predicted"/>
<accession>A0A165MCU2</accession>
<evidence type="ECO:0000313" key="1">
    <source>
        <dbReference type="EMBL" id="KZV99080.1"/>
    </source>
</evidence>
<name>A0A165MCU2_EXIGL</name>
<dbReference type="Gene3D" id="6.10.140.2220">
    <property type="match status" value="1"/>
</dbReference>
<sequence length="288" mass="33070">MALKLEMRCWTHISGTSEQVNVHFEPNMRNHPAVWAVPSQRKLFVLHGEAERSKAYLHKQKHGDKVDYHYTELWSFDVDEEKWEREKLRGNAVSSRAEMAAFYSPELGRTLVYGGYHGGMFTMDPQSEKDTATAIRPTPWGFQFAYLGDTFLFDPTTGIWQHVLVKGFPSYRLGARFVVNPEDGKVYLFGGSCNSNFVPSKTAVMRTYNDLWQLKIDMPGGHWDPKDLERDTRMERIGPWTRCYACGSCGIDLQKCGGTCGGKVYFCSRDCQKESWKEHKTKHGCRKV</sequence>